<dbReference type="Proteomes" id="UP000255529">
    <property type="component" value="Unassembled WGS sequence"/>
</dbReference>
<organism evidence="1 2">
    <name type="scientific">Serratia quinivorans</name>
    <dbReference type="NCBI Taxonomy" id="137545"/>
    <lineage>
        <taxon>Bacteria</taxon>
        <taxon>Pseudomonadati</taxon>
        <taxon>Pseudomonadota</taxon>
        <taxon>Gammaproteobacteria</taxon>
        <taxon>Enterobacterales</taxon>
        <taxon>Yersiniaceae</taxon>
        <taxon>Serratia</taxon>
    </lineage>
</organism>
<protein>
    <submittedName>
        <fullName evidence="1">Uncharacterized protein</fullName>
    </submittedName>
</protein>
<gene>
    <name evidence="1" type="ORF">NCTC11544_00073</name>
</gene>
<proteinExistence type="predicted"/>
<sequence>MNSKEIEQEENKSLAVGVMQEYFPNGGRDHDHVCDLFDAISKGKIPGVLVASSSPPRAEMVEYIKTAIGEGYQPEHEAAISDLGVELLGDHSLNREYGKCWQWYNMGGGFHETCQRHKERSASFEEVARPLIKWLAENVHPHHTAIVTSIHAELLEGQSVVNTEEYLKD</sequence>
<name>A0A379YAV8_9GAMM</name>
<dbReference type="RefSeq" id="WP_242507631.1">
    <property type="nucleotide sequence ID" value="NZ_CAMKUF010000001.1"/>
</dbReference>
<dbReference type="AlphaFoldDB" id="A0A379YAV8"/>
<evidence type="ECO:0000313" key="2">
    <source>
        <dbReference type="Proteomes" id="UP000255529"/>
    </source>
</evidence>
<dbReference type="EMBL" id="UGYN01000002">
    <property type="protein sequence ID" value="SUI43036.1"/>
    <property type="molecule type" value="Genomic_DNA"/>
</dbReference>
<reference evidence="1 2" key="1">
    <citation type="submission" date="2018-06" db="EMBL/GenBank/DDBJ databases">
        <authorList>
            <consortium name="Pathogen Informatics"/>
            <person name="Doyle S."/>
        </authorList>
    </citation>
    <scope>NUCLEOTIDE SEQUENCE [LARGE SCALE GENOMIC DNA]</scope>
    <source>
        <strain evidence="1 2">NCTC11544</strain>
    </source>
</reference>
<evidence type="ECO:0000313" key="1">
    <source>
        <dbReference type="EMBL" id="SUI43036.1"/>
    </source>
</evidence>
<accession>A0A379YAV8</accession>